<feature type="non-terminal residue" evidence="1">
    <location>
        <position position="1"/>
    </location>
</feature>
<sequence>EESMGKASSKHSPKAQGFFDGVKKFFDDLTN</sequence>
<gene>
    <name evidence="1" type="ORF">MGSAQ_001176</name>
</gene>
<dbReference type="AlphaFoldDB" id="A0A1B6NX70"/>
<evidence type="ECO:0000313" key="1">
    <source>
        <dbReference type="EMBL" id="KTF07327.1"/>
    </source>
</evidence>
<reference evidence="1" key="1">
    <citation type="submission" date="2013-11" db="EMBL/GenBank/DDBJ databases">
        <title>Microbial diversity, functional groups and degradation webs in Northern and Southern Mediterranean and Red Sea marine crude oil polluted sites.</title>
        <authorList>
            <person name="Daffonchio D."/>
            <person name="Mapelli F."/>
            <person name="Ferrer M."/>
            <person name="Richter M."/>
            <person name="Cherif A."/>
            <person name="Malkawi H.I."/>
            <person name="Yakimov M.M."/>
            <person name="Abdel-Fattah Y.R."/>
            <person name="Blaghen M."/>
            <person name="Golyshin P.N."/>
            <person name="Kalogerakis N."/>
            <person name="Boon N."/>
            <person name="Magagnini M."/>
            <person name="Fava F."/>
        </authorList>
    </citation>
    <scope>NUCLEOTIDE SEQUENCE</scope>
</reference>
<accession>A0A1B6NX70</accession>
<comment type="caution">
    <text evidence="1">The sequence shown here is derived from an EMBL/GenBank/DDBJ whole genome shotgun (WGS) entry which is preliminary data.</text>
</comment>
<organism evidence="1">
    <name type="scientific">marine sediment metagenome</name>
    <dbReference type="NCBI Taxonomy" id="412755"/>
    <lineage>
        <taxon>unclassified sequences</taxon>
        <taxon>metagenomes</taxon>
        <taxon>ecological metagenomes</taxon>
    </lineage>
</organism>
<proteinExistence type="predicted"/>
<protein>
    <submittedName>
        <fullName evidence="1">Uncharacterized protein</fullName>
    </submittedName>
</protein>
<name>A0A1B6NX70_9ZZZZ</name>
<dbReference type="EMBL" id="AYSL01000618">
    <property type="protein sequence ID" value="KTF07327.1"/>
    <property type="molecule type" value="Genomic_DNA"/>
</dbReference>